<evidence type="ECO:0000313" key="2">
    <source>
        <dbReference type="EMBL" id="MFD2417676.1"/>
    </source>
</evidence>
<accession>A0ABW5FS34</accession>
<reference evidence="3" key="1">
    <citation type="journal article" date="2019" name="Int. J. Syst. Evol. Microbiol.">
        <title>The Global Catalogue of Microorganisms (GCM) 10K type strain sequencing project: providing services to taxonomists for standard genome sequencing and annotation.</title>
        <authorList>
            <consortium name="The Broad Institute Genomics Platform"/>
            <consortium name="The Broad Institute Genome Sequencing Center for Infectious Disease"/>
            <person name="Wu L."/>
            <person name="Ma J."/>
        </authorList>
    </citation>
    <scope>NUCLEOTIDE SEQUENCE [LARGE SCALE GENOMIC DNA]</scope>
    <source>
        <strain evidence="3">CGMCC 4.7645</strain>
    </source>
</reference>
<name>A0ABW5FS34_9PSEU</name>
<keyword evidence="3" id="KW-1185">Reference proteome</keyword>
<dbReference type="EMBL" id="JBHUKR010000007">
    <property type="protein sequence ID" value="MFD2417676.1"/>
    <property type="molecule type" value="Genomic_DNA"/>
</dbReference>
<dbReference type="RefSeq" id="WP_378266466.1">
    <property type="nucleotide sequence ID" value="NZ_JBHUKR010000007.1"/>
</dbReference>
<dbReference type="Gene3D" id="1.20.5.1930">
    <property type="match status" value="1"/>
</dbReference>
<comment type="caution">
    <text evidence="2">The sequence shown here is derived from an EMBL/GenBank/DDBJ whole genome shotgun (WGS) entry which is preliminary data.</text>
</comment>
<dbReference type="InterPro" id="IPR011712">
    <property type="entry name" value="Sig_transdc_His_kin_sub3_dim/P"/>
</dbReference>
<dbReference type="Proteomes" id="UP001597417">
    <property type="component" value="Unassembled WGS sequence"/>
</dbReference>
<protein>
    <submittedName>
        <fullName evidence="2">Histidine kinase</fullName>
    </submittedName>
</protein>
<dbReference type="Pfam" id="PF07730">
    <property type="entry name" value="HisKA_3"/>
    <property type="match status" value="1"/>
</dbReference>
<evidence type="ECO:0000313" key="3">
    <source>
        <dbReference type="Proteomes" id="UP001597417"/>
    </source>
</evidence>
<dbReference type="GO" id="GO:0016301">
    <property type="term" value="F:kinase activity"/>
    <property type="evidence" value="ECO:0007669"/>
    <property type="project" value="UniProtKB-KW"/>
</dbReference>
<keyword evidence="2" id="KW-0808">Transferase</keyword>
<keyword evidence="2" id="KW-0418">Kinase</keyword>
<feature type="domain" description="Signal transduction histidine kinase subgroup 3 dimerisation and phosphoacceptor" evidence="1">
    <location>
        <begin position="21"/>
        <end position="75"/>
    </location>
</feature>
<proteinExistence type="predicted"/>
<sequence>MLPPGRAARLAAVREHARRVREVHSRVTHDVTAMVVQADATQFLVDETADRAQAGLRAIAETGRRAIADLRDLIEAPDAAPWQSSGHEAGGPPRPLRRNIYRKLRFFTGNARAARRRTAHRGRIFRRIYPGGKHDVVRIQWTP</sequence>
<organism evidence="2 3">
    <name type="scientific">Amycolatopsis pigmentata</name>
    <dbReference type="NCBI Taxonomy" id="450801"/>
    <lineage>
        <taxon>Bacteria</taxon>
        <taxon>Bacillati</taxon>
        <taxon>Actinomycetota</taxon>
        <taxon>Actinomycetes</taxon>
        <taxon>Pseudonocardiales</taxon>
        <taxon>Pseudonocardiaceae</taxon>
        <taxon>Amycolatopsis</taxon>
    </lineage>
</organism>
<evidence type="ECO:0000259" key="1">
    <source>
        <dbReference type="Pfam" id="PF07730"/>
    </source>
</evidence>
<gene>
    <name evidence="2" type="ORF">ACFSXZ_15210</name>
</gene>